<evidence type="ECO:0000313" key="3">
    <source>
        <dbReference type="Proteomes" id="UP001182247"/>
    </source>
</evidence>
<gene>
    <name evidence="2" type="ORF">OSC06_19905</name>
</gene>
<dbReference type="Proteomes" id="UP001182247">
    <property type="component" value="Unassembled WGS sequence"/>
</dbReference>
<organism evidence="2 3">
    <name type="scientific">Morganella morganii</name>
    <name type="common">Proteus morganii</name>
    <dbReference type="NCBI Taxonomy" id="582"/>
    <lineage>
        <taxon>Bacteria</taxon>
        <taxon>Pseudomonadati</taxon>
        <taxon>Pseudomonadota</taxon>
        <taxon>Gammaproteobacteria</taxon>
        <taxon>Enterobacterales</taxon>
        <taxon>Morganellaceae</taxon>
        <taxon>Morganella</taxon>
    </lineage>
</organism>
<name>A0AAE4FHU1_MORMO</name>
<proteinExistence type="predicted"/>
<feature type="transmembrane region" description="Helical" evidence="1">
    <location>
        <begin position="16"/>
        <end position="38"/>
    </location>
</feature>
<keyword evidence="1" id="KW-1133">Transmembrane helix</keyword>
<feature type="transmembrane region" description="Helical" evidence="1">
    <location>
        <begin position="187"/>
        <end position="207"/>
    </location>
</feature>
<sequence>MKLNIDACISFLGKNAWFFVIGTAVLQVVSVALFIYSLFTGMDIDRLILASAILFVAVVLFGISKYAIKIRALDDAGGPQAFYDQQIEWPLTQFYIDLIEESGVKPEFDTWVKDKDKPLTLGQFDDGLAKAIQTAYSLPMGKNLPDTQIIKLIFYRHGAPVLKWMSIGCFLLSGVLGLILLNPQNTLAEGIPFIMFTLLLALVFRFLRSKLQGKAQAIVLNRPLTVEQVANLMTLAAQVNVHPEFCQLLRSPECPRTVKEAYTWIGDNANVTDSVRSTFLG</sequence>
<evidence type="ECO:0000313" key="2">
    <source>
        <dbReference type="EMBL" id="MDS0900216.1"/>
    </source>
</evidence>
<feature type="transmembrane region" description="Helical" evidence="1">
    <location>
        <begin position="44"/>
        <end position="63"/>
    </location>
</feature>
<accession>A0AAE4FHU1</accession>
<protein>
    <submittedName>
        <fullName evidence="2">Uncharacterized protein</fullName>
    </submittedName>
</protein>
<keyword evidence="1" id="KW-0472">Membrane</keyword>
<evidence type="ECO:0000256" key="1">
    <source>
        <dbReference type="SAM" id="Phobius"/>
    </source>
</evidence>
<reference evidence="2" key="1">
    <citation type="submission" date="2023-02" db="EMBL/GenBank/DDBJ databases">
        <title>Detection, antimicrobial susceptibility and genomic characterization of NDM-producing species of Morganellaceae, Yersiniaceae, and Enterobacteriaceae other than Klebsiella.</title>
        <authorList>
            <person name="Camargo C.H."/>
            <person name="Sacchi C.T."/>
            <person name="Campos K.R."/>
        </authorList>
    </citation>
    <scope>NUCLEOTIDE SEQUENCE</scope>
    <source>
        <strain evidence="2">1189_21</strain>
    </source>
</reference>
<dbReference type="RefSeq" id="WP_310953650.1">
    <property type="nucleotide sequence ID" value="NZ_JAPKIY010000053.1"/>
</dbReference>
<dbReference type="AlphaFoldDB" id="A0AAE4FHU1"/>
<keyword evidence="1" id="KW-0812">Transmembrane</keyword>
<comment type="caution">
    <text evidence="2">The sequence shown here is derived from an EMBL/GenBank/DDBJ whole genome shotgun (WGS) entry which is preliminary data.</text>
</comment>
<dbReference type="EMBL" id="JAPKIY010000053">
    <property type="protein sequence ID" value="MDS0900216.1"/>
    <property type="molecule type" value="Genomic_DNA"/>
</dbReference>
<feature type="transmembrane region" description="Helical" evidence="1">
    <location>
        <begin position="161"/>
        <end position="181"/>
    </location>
</feature>